<sequence>MKKKIKIILAVVIIFLIMSFYFKYKMDIELFTSKYRIGIEYGVQSIVLVKAHDFVNRLNHNIYELDNYFDKDCKIYLNKNQYYYKNDIRDHMVKRMTKIRSEPDAMVFKYVKSDAEIINYNKNLVESKIVGKAKVLSNEDYWDGKYFETEEVDYEYDVTFKKIFLFVWKAVEFKSNSKVIEELLMN</sequence>
<gene>
    <name evidence="2" type="ORF">SAMN02194393_03692</name>
</gene>
<proteinExistence type="predicted"/>
<dbReference type="Proteomes" id="UP000190285">
    <property type="component" value="Unassembled WGS sequence"/>
</dbReference>
<protein>
    <submittedName>
        <fullName evidence="2">Uncharacterized protein</fullName>
    </submittedName>
</protein>
<keyword evidence="1" id="KW-0812">Transmembrane</keyword>
<dbReference type="RefSeq" id="WP_079493569.1">
    <property type="nucleotide sequence ID" value="NZ_FUZT01000009.1"/>
</dbReference>
<keyword evidence="3" id="KW-1185">Reference proteome</keyword>
<name>A0A1T5M2J0_9FIRM</name>
<evidence type="ECO:0000313" key="3">
    <source>
        <dbReference type="Proteomes" id="UP000190285"/>
    </source>
</evidence>
<keyword evidence="1" id="KW-1133">Transmembrane helix</keyword>
<feature type="transmembrane region" description="Helical" evidence="1">
    <location>
        <begin position="7"/>
        <end position="24"/>
    </location>
</feature>
<accession>A0A1T5M2J0</accession>
<organism evidence="2 3">
    <name type="scientific">Maledivibacter halophilus</name>
    <dbReference type="NCBI Taxonomy" id="36842"/>
    <lineage>
        <taxon>Bacteria</taxon>
        <taxon>Bacillati</taxon>
        <taxon>Bacillota</taxon>
        <taxon>Clostridia</taxon>
        <taxon>Peptostreptococcales</taxon>
        <taxon>Caminicellaceae</taxon>
        <taxon>Maledivibacter</taxon>
    </lineage>
</organism>
<dbReference type="EMBL" id="FUZT01000009">
    <property type="protein sequence ID" value="SKC81988.1"/>
    <property type="molecule type" value="Genomic_DNA"/>
</dbReference>
<evidence type="ECO:0000313" key="2">
    <source>
        <dbReference type="EMBL" id="SKC81988.1"/>
    </source>
</evidence>
<reference evidence="2 3" key="1">
    <citation type="submission" date="2017-02" db="EMBL/GenBank/DDBJ databases">
        <authorList>
            <person name="Peterson S.W."/>
        </authorList>
    </citation>
    <scope>NUCLEOTIDE SEQUENCE [LARGE SCALE GENOMIC DNA]</scope>
    <source>
        <strain evidence="2 3">M1</strain>
    </source>
</reference>
<evidence type="ECO:0000256" key="1">
    <source>
        <dbReference type="SAM" id="Phobius"/>
    </source>
</evidence>
<keyword evidence="1" id="KW-0472">Membrane</keyword>
<dbReference type="AlphaFoldDB" id="A0A1T5M2J0"/>